<evidence type="ECO:0000313" key="2">
    <source>
        <dbReference type="Proteomes" id="UP001201701"/>
    </source>
</evidence>
<keyword evidence="2" id="KW-1185">Reference proteome</keyword>
<evidence type="ECO:0000313" key="1">
    <source>
        <dbReference type="EMBL" id="MCG7507036.1"/>
    </source>
</evidence>
<dbReference type="Proteomes" id="UP001201701">
    <property type="component" value="Unassembled WGS sequence"/>
</dbReference>
<reference evidence="1 2" key="1">
    <citation type="submission" date="2022-02" db="EMBL/GenBank/DDBJ databases">
        <title>Draft genome sequence of Mezorhizobium retamae strain IRAMC:0171 isolated from Retama raetam nodules.</title>
        <authorList>
            <person name="Bengaied R."/>
            <person name="Sbissi I."/>
            <person name="Huber K."/>
            <person name="Ghodbane F."/>
            <person name="Nouioui I."/>
            <person name="Tarhouni M."/>
            <person name="Gtari M."/>
        </authorList>
    </citation>
    <scope>NUCLEOTIDE SEQUENCE [LARGE SCALE GENOMIC DNA]</scope>
    <source>
        <strain evidence="1 2">IRAMC:0171</strain>
    </source>
</reference>
<accession>A0ABS9QJX2</accession>
<dbReference type="RefSeq" id="WP_239367795.1">
    <property type="nucleotide sequence ID" value="NZ_JAKREW010000020.1"/>
</dbReference>
<proteinExistence type="predicted"/>
<organism evidence="1 2">
    <name type="scientific">Mesorhizobium retamae</name>
    <dbReference type="NCBI Taxonomy" id="2912854"/>
    <lineage>
        <taxon>Bacteria</taxon>
        <taxon>Pseudomonadati</taxon>
        <taxon>Pseudomonadota</taxon>
        <taxon>Alphaproteobacteria</taxon>
        <taxon>Hyphomicrobiales</taxon>
        <taxon>Phyllobacteriaceae</taxon>
        <taxon>Mesorhizobium</taxon>
    </lineage>
</organism>
<protein>
    <submittedName>
        <fullName evidence="1">Uncharacterized protein</fullName>
    </submittedName>
</protein>
<gene>
    <name evidence="1" type="ORF">L4923_18570</name>
</gene>
<name>A0ABS9QJX2_9HYPH</name>
<dbReference type="EMBL" id="JAKREW010000020">
    <property type="protein sequence ID" value="MCG7507036.1"/>
    <property type="molecule type" value="Genomic_DNA"/>
</dbReference>
<sequence>MNEIPEDVATQARIAISGWTIDDGTVFQFDQCAHSVARAILAERKRCAGLARSWEATARKLAEEEKDGERALYHHLAADMASNVASSIESGQ</sequence>
<comment type="caution">
    <text evidence="1">The sequence shown here is derived from an EMBL/GenBank/DDBJ whole genome shotgun (WGS) entry which is preliminary data.</text>
</comment>